<evidence type="ECO:0000256" key="2">
    <source>
        <dbReference type="ARBA" id="ARBA00004117"/>
    </source>
</evidence>
<dbReference type="Pfam" id="PF02119">
    <property type="entry name" value="FlgI"/>
    <property type="match status" value="1"/>
</dbReference>
<reference evidence="10 11" key="1">
    <citation type="submission" date="2023-07" db="EMBL/GenBank/DDBJ databases">
        <title>Sorghum-associated microbial communities from plants grown in Nebraska, USA.</title>
        <authorList>
            <person name="Schachtman D."/>
        </authorList>
    </citation>
    <scope>NUCLEOTIDE SEQUENCE [LARGE SCALE GENOMIC DNA]</scope>
    <source>
        <strain evidence="10 11">DS1027</strain>
    </source>
</reference>
<dbReference type="PRINTS" id="PR01010">
    <property type="entry name" value="FLGPRINGFLGI"/>
</dbReference>
<proteinExistence type="inferred from homology"/>
<evidence type="ECO:0000313" key="10">
    <source>
        <dbReference type="EMBL" id="MDR6512763.1"/>
    </source>
</evidence>
<sequence length="400" mass="41017">MSTASPIAFDLAAAALAGLALRPLWRRGLLAVRPGLWLVMVAAALAALPVLGTAAHAERVRDLGEFQGVRSNQLTGYGIVVGLPGTGDDNLEYLTQAMRGVSGRLGVQLPAGVAPGLKNAAAVMITADLPAFSKPGQRIDVTVSTIGKAKSLRGGALVLAPLYGADGQIYAMAQGNLAVGGLGITAKDGSQLTVNVPTVGRIAEGATVERAVDTGFDRNEVLRWNLFDADFLNAARVRDAINTRFPGTASVEDGVTVALRLPSGSDARASAMAAIEAIEVSPAEAAAKVIVNSRTGTVVINSAVRLSPAAISHGKLVIKVDEKPRVSQPGPFSNGQTAVVPNSQISVEEQGNHVALFKPGASLSSLVNALNKLGVSPSDLVAILEALKQAGALKAEMVVI</sequence>
<feature type="transmembrane region" description="Helical" evidence="9">
    <location>
        <begin position="36"/>
        <end position="57"/>
    </location>
</feature>
<evidence type="ECO:0000256" key="7">
    <source>
        <dbReference type="ARBA" id="ARBA00032344"/>
    </source>
</evidence>
<evidence type="ECO:0000256" key="6">
    <source>
        <dbReference type="ARBA" id="ARBA00023143"/>
    </source>
</evidence>
<keyword evidence="9" id="KW-1133">Transmembrane helix</keyword>
<dbReference type="PANTHER" id="PTHR30381:SF0">
    <property type="entry name" value="FLAGELLAR P-RING PROTEIN"/>
    <property type="match status" value="1"/>
</dbReference>
<name>A0ABU1MR05_9SPHN</name>
<keyword evidence="9" id="KW-0472">Membrane</keyword>
<dbReference type="HAMAP" id="MF_00416">
    <property type="entry name" value="FlgI"/>
    <property type="match status" value="1"/>
</dbReference>
<dbReference type="InterPro" id="IPR001782">
    <property type="entry name" value="Flag_FlgI"/>
</dbReference>
<dbReference type="PANTHER" id="PTHR30381">
    <property type="entry name" value="FLAGELLAR P-RING PERIPLASMIC PROTEIN FLGI"/>
    <property type="match status" value="1"/>
</dbReference>
<protein>
    <recommendedName>
        <fullName evidence="3 8">Flagellar P-ring protein</fullName>
    </recommendedName>
    <alternativeName>
        <fullName evidence="7 8">Basal body P-ring protein</fullName>
    </alternativeName>
</protein>
<keyword evidence="10" id="KW-0282">Flagellum</keyword>
<comment type="function">
    <text evidence="1 8">Assembles around the rod to form the L-ring and probably protects the motor/basal body from shearing forces during rotation.</text>
</comment>
<evidence type="ECO:0000256" key="1">
    <source>
        <dbReference type="ARBA" id="ARBA00002591"/>
    </source>
</evidence>
<comment type="similarity">
    <text evidence="8">Belongs to the FlgI family.</text>
</comment>
<dbReference type="NCBIfam" id="NF003676">
    <property type="entry name" value="PRK05303.1"/>
    <property type="match status" value="1"/>
</dbReference>
<evidence type="ECO:0000313" key="11">
    <source>
        <dbReference type="Proteomes" id="UP001184150"/>
    </source>
</evidence>
<organism evidence="10 11">
    <name type="scientific">Novosphingobium capsulatum</name>
    <dbReference type="NCBI Taxonomy" id="13688"/>
    <lineage>
        <taxon>Bacteria</taxon>
        <taxon>Pseudomonadati</taxon>
        <taxon>Pseudomonadota</taxon>
        <taxon>Alphaproteobacteria</taxon>
        <taxon>Sphingomonadales</taxon>
        <taxon>Sphingomonadaceae</taxon>
        <taxon>Novosphingobium</taxon>
    </lineage>
</organism>
<gene>
    <name evidence="8" type="primary">flgI</name>
    <name evidence="10" type="ORF">J2792_003650</name>
</gene>
<evidence type="ECO:0000256" key="3">
    <source>
        <dbReference type="ARBA" id="ARBA00019515"/>
    </source>
</evidence>
<comment type="subunit">
    <text evidence="8">The basal body constitutes a major portion of the flagellar organelle and consists of four rings (L,P,S, and M) mounted on a central rod.</text>
</comment>
<evidence type="ECO:0000256" key="5">
    <source>
        <dbReference type="ARBA" id="ARBA00022764"/>
    </source>
</evidence>
<keyword evidence="10" id="KW-0966">Cell projection</keyword>
<evidence type="ECO:0000256" key="4">
    <source>
        <dbReference type="ARBA" id="ARBA00022729"/>
    </source>
</evidence>
<dbReference type="Proteomes" id="UP001184150">
    <property type="component" value="Unassembled WGS sequence"/>
</dbReference>
<keyword evidence="4" id="KW-0732">Signal</keyword>
<keyword evidence="6 8" id="KW-0975">Bacterial flagellum</keyword>
<accession>A0ABU1MR05</accession>
<evidence type="ECO:0000256" key="9">
    <source>
        <dbReference type="SAM" id="Phobius"/>
    </source>
</evidence>
<keyword evidence="5" id="KW-0574">Periplasm</keyword>
<keyword evidence="10" id="KW-0969">Cilium</keyword>
<comment type="caution">
    <text evidence="10">The sequence shown here is derived from an EMBL/GenBank/DDBJ whole genome shotgun (WGS) entry which is preliminary data.</text>
</comment>
<dbReference type="EMBL" id="JAVDRD010000012">
    <property type="protein sequence ID" value="MDR6512763.1"/>
    <property type="molecule type" value="Genomic_DNA"/>
</dbReference>
<evidence type="ECO:0000256" key="8">
    <source>
        <dbReference type="HAMAP-Rule" id="MF_00416"/>
    </source>
</evidence>
<keyword evidence="11" id="KW-1185">Reference proteome</keyword>
<comment type="subcellular location">
    <subcellularLocation>
        <location evidence="2 8">Bacterial flagellum basal body</location>
    </subcellularLocation>
</comment>
<keyword evidence="9" id="KW-0812">Transmembrane</keyword>